<name>A0A0E0P347_ORYRU</name>
<feature type="compositionally biased region" description="Basic residues" evidence="1">
    <location>
        <begin position="8"/>
        <end position="35"/>
    </location>
</feature>
<feature type="compositionally biased region" description="Basic residues" evidence="1">
    <location>
        <begin position="134"/>
        <end position="145"/>
    </location>
</feature>
<feature type="region of interest" description="Disordered" evidence="1">
    <location>
        <begin position="1"/>
        <end position="184"/>
    </location>
</feature>
<feature type="compositionally biased region" description="Basic and acidic residues" evidence="1">
    <location>
        <begin position="170"/>
        <end position="184"/>
    </location>
</feature>
<protein>
    <submittedName>
        <fullName evidence="2">Uncharacterized protein</fullName>
    </submittedName>
</protein>
<evidence type="ECO:0000256" key="1">
    <source>
        <dbReference type="SAM" id="MobiDB-lite"/>
    </source>
</evidence>
<dbReference type="Gramene" id="ORUFI03G40620.1">
    <property type="protein sequence ID" value="ORUFI03G40620.1"/>
    <property type="gene ID" value="ORUFI03G40620"/>
</dbReference>
<feature type="compositionally biased region" description="Low complexity" evidence="1">
    <location>
        <begin position="40"/>
        <end position="71"/>
    </location>
</feature>
<sequence>MRATGPRFQRRRSTMWKRRGGRGGKGGGGRRRWLRGGRGDPAPGDAAPGDEAVAGAPSPSSSSATQRSPTTHAHGRCTPTSFPPRYASPGPSSPPPTLRRAAAGVSVLDLARTTSPSPSPTSPPPPMPTPSLLPRHRPRRCRRHGAALLSRLAPTGRPSQRQRSVRKRRGEREGGRERRLMWIV</sequence>
<reference evidence="3" key="1">
    <citation type="submission" date="2013-06" db="EMBL/GenBank/DDBJ databases">
        <authorList>
            <person name="Zhao Q."/>
        </authorList>
    </citation>
    <scope>NUCLEOTIDE SEQUENCE</scope>
    <source>
        <strain evidence="3">cv. W1943</strain>
    </source>
</reference>
<dbReference type="Proteomes" id="UP000008022">
    <property type="component" value="Unassembled WGS sequence"/>
</dbReference>
<proteinExistence type="predicted"/>
<organism evidence="2 3">
    <name type="scientific">Oryza rufipogon</name>
    <name type="common">Brownbeard rice</name>
    <name type="synonym">Asian wild rice</name>
    <dbReference type="NCBI Taxonomy" id="4529"/>
    <lineage>
        <taxon>Eukaryota</taxon>
        <taxon>Viridiplantae</taxon>
        <taxon>Streptophyta</taxon>
        <taxon>Embryophyta</taxon>
        <taxon>Tracheophyta</taxon>
        <taxon>Spermatophyta</taxon>
        <taxon>Magnoliopsida</taxon>
        <taxon>Liliopsida</taxon>
        <taxon>Poales</taxon>
        <taxon>Poaceae</taxon>
        <taxon>BOP clade</taxon>
        <taxon>Oryzoideae</taxon>
        <taxon>Oryzeae</taxon>
        <taxon>Oryzinae</taxon>
        <taxon>Oryza</taxon>
    </lineage>
</organism>
<evidence type="ECO:0000313" key="2">
    <source>
        <dbReference type="EnsemblPlants" id="ORUFI03G40620.1"/>
    </source>
</evidence>
<keyword evidence="3" id="KW-1185">Reference proteome</keyword>
<dbReference type="AlphaFoldDB" id="A0A0E0P347"/>
<dbReference type="EnsemblPlants" id="ORUFI03G40620.1">
    <property type="protein sequence ID" value="ORUFI03G40620.1"/>
    <property type="gene ID" value="ORUFI03G40620"/>
</dbReference>
<reference evidence="2" key="2">
    <citation type="submission" date="2015-06" db="UniProtKB">
        <authorList>
            <consortium name="EnsemblPlants"/>
        </authorList>
    </citation>
    <scope>IDENTIFICATION</scope>
</reference>
<dbReference type="HOGENOM" id="CLU_1470471_0_0_1"/>
<accession>A0A0E0P347</accession>
<feature type="compositionally biased region" description="Pro residues" evidence="1">
    <location>
        <begin position="117"/>
        <end position="131"/>
    </location>
</feature>
<evidence type="ECO:0000313" key="3">
    <source>
        <dbReference type="Proteomes" id="UP000008022"/>
    </source>
</evidence>